<dbReference type="EC" id="2.3.3.16" evidence="3"/>
<accession>A0ABV3WX52</accession>
<comment type="pathway">
    <text evidence="1">Carbohydrate metabolism; tricarboxylic acid cycle; isocitrate from oxaloacetate: step 1/2.</text>
</comment>
<dbReference type="InterPro" id="IPR041657">
    <property type="entry name" value="HTH_17"/>
</dbReference>
<evidence type="ECO:0000313" key="7">
    <source>
        <dbReference type="Proteomes" id="UP001559025"/>
    </source>
</evidence>
<protein>
    <recommendedName>
        <fullName evidence="3">citrate synthase (unknown stereospecificity)</fullName>
        <ecNumber evidence="3">2.3.3.16</ecNumber>
    </recommendedName>
</protein>
<evidence type="ECO:0000256" key="1">
    <source>
        <dbReference type="ARBA" id="ARBA00004751"/>
    </source>
</evidence>
<dbReference type="CDD" id="cd06102">
    <property type="entry name" value="citrate_synt_like_2"/>
    <property type="match status" value="1"/>
</dbReference>
<dbReference type="PANTHER" id="PTHR11739">
    <property type="entry name" value="CITRATE SYNTHASE"/>
    <property type="match status" value="1"/>
</dbReference>
<dbReference type="PRINTS" id="PR00143">
    <property type="entry name" value="CITRTSNTHASE"/>
</dbReference>
<dbReference type="InterPro" id="IPR016142">
    <property type="entry name" value="Citrate_synth-like_lrg_a-sub"/>
</dbReference>
<dbReference type="RefSeq" id="WP_368804216.1">
    <property type="nucleotide sequence ID" value="NZ_JAZHFV010000006.1"/>
</dbReference>
<dbReference type="InterPro" id="IPR002020">
    <property type="entry name" value="Citrate_synthase"/>
</dbReference>
<dbReference type="InterPro" id="IPR000551">
    <property type="entry name" value="MerR-type_HTH_dom"/>
</dbReference>
<dbReference type="SUPFAM" id="SSF48256">
    <property type="entry name" value="Citrate synthase"/>
    <property type="match status" value="1"/>
</dbReference>
<evidence type="ECO:0000259" key="5">
    <source>
        <dbReference type="PROSITE" id="PS50937"/>
    </source>
</evidence>
<proteinExistence type="inferred from homology"/>
<dbReference type="Gene3D" id="1.10.230.10">
    <property type="entry name" value="Cytochrome P450-Terp, domain 2"/>
    <property type="match status" value="1"/>
</dbReference>
<sequence length="402" mass="42399">MKNAPTPAYLTAREAAAELSVTPATLYAYVSRGLIRSEAVGDSRSRRYRADDIRALRARRNASPTTQGEAAMPVLDSSVSTITEAGPIYRGVPAVALSDTATLEQTAQILWDARGADPFEAGNMPVVSTEMQAIMQAALPAKPLPRAIAALSLACDADPRAHNRSPEGRMAAGARVMRLVAAAILGTDPSPRPLHLQLADAWMPGEARAGELVRRALVLLADHELNASTWTVRSAVSTGLSLHDALIAGLVALKGPRHGGAGPLAARFVTELAEGDIAERVADRVELGETIPGFGHSVYADGDPRADVLLRALVKAGVDRRLAAEAPALVTEATGLHPNIDYALAVMMRMFGMPVGHETAIFAVARTAGWVAHGIEQLETGTLIRPRARYVGPEPGRSHSTG</sequence>
<dbReference type="Gene3D" id="1.10.1660.10">
    <property type="match status" value="1"/>
</dbReference>
<reference evidence="6 7" key="1">
    <citation type="submission" date="2024-01" db="EMBL/GenBank/DDBJ databases">
        <title>New evidence supports the origin of RcGTA from prophage.</title>
        <authorList>
            <person name="Xu Y."/>
            <person name="Liu B."/>
            <person name="Chen F."/>
        </authorList>
    </citation>
    <scope>NUCLEOTIDE SEQUENCE [LARGE SCALE GENOMIC DNA]</scope>
    <source>
        <strain evidence="6 7">CBW1107-2</strain>
    </source>
</reference>
<comment type="caution">
    <text evidence="6">The sequence shown here is derived from an EMBL/GenBank/DDBJ whole genome shotgun (WGS) entry which is preliminary data.</text>
</comment>
<dbReference type="Gene3D" id="1.10.580.10">
    <property type="entry name" value="Citrate Synthase, domain 1"/>
    <property type="match status" value="1"/>
</dbReference>
<comment type="similarity">
    <text evidence="2">Belongs to the citrate synthase family.</text>
</comment>
<evidence type="ECO:0000256" key="3">
    <source>
        <dbReference type="ARBA" id="ARBA00012972"/>
    </source>
</evidence>
<dbReference type="EMBL" id="JAZHFV010000006">
    <property type="protein sequence ID" value="MEX4009278.1"/>
    <property type="molecule type" value="Genomic_DNA"/>
</dbReference>
<dbReference type="InterPro" id="IPR016143">
    <property type="entry name" value="Citrate_synth-like_sm_a-sub"/>
</dbReference>
<dbReference type="Pfam" id="PF12728">
    <property type="entry name" value="HTH_17"/>
    <property type="match status" value="1"/>
</dbReference>
<organism evidence="6 7">
    <name type="scientific">Neoaquamicrobium sediminum</name>
    <dbReference type="NCBI Taxonomy" id="1849104"/>
    <lineage>
        <taxon>Bacteria</taxon>
        <taxon>Pseudomonadati</taxon>
        <taxon>Pseudomonadota</taxon>
        <taxon>Alphaproteobacteria</taxon>
        <taxon>Hyphomicrobiales</taxon>
        <taxon>Phyllobacteriaceae</taxon>
        <taxon>Neoaquamicrobium</taxon>
    </lineage>
</organism>
<dbReference type="InterPro" id="IPR036969">
    <property type="entry name" value="Citrate_synthase_sf"/>
</dbReference>
<name>A0ABV3WX52_9HYPH</name>
<dbReference type="SUPFAM" id="SSF46955">
    <property type="entry name" value="Putative DNA-binding domain"/>
    <property type="match status" value="1"/>
</dbReference>
<dbReference type="PANTHER" id="PTHR11739:SF4">
    <property type="entry name" value="CITRATE SYNTHASE, PEROXISOMAL"/>
    <property type="match status" value="1"/>
</dbReference>
<dbReference type="Proteomes" id="UP001559025">
    <property type="component" value="Unassembled WGS sequence"/>
</dbReference>
<gene>
    <name evidence="6" type="ORF">V1479_18350</name>
</gene>
<dbReference type="PROSITE" id="PS50937">
    <property type="entry name" value="HTH_MERR_2"/>
    <property type="match status" value="1"/>
</dbReference>
<evidence type="ECO:0000256" key="4">
    <source>
        <dbReference type="ARBA" id="ARBA00022679"/>
    </source>
</evidence>
<dbReference type="Pfam" id="PF00285">
    <property type="entry name" value="Citrate_synt"/>
    <property type="match status" value="1"/>
</dbReference>
<evidence type="ECO:0000313" key="6">
    <source>
        <dbReference type="EMBL" id="MEX4009278.1"/>
    </source>
</evidence>
<dbReference type="InterPro" id="IPR009061">
    <property type="entry name" value="DNA-bd_dom_put_sf"/>
</dbReference>
<feature type="domain" description="HTH merR-type" evidence="5">
    <location>
        <begin position="9"/>
        <end position="57"/>
    </location>
</feature>
<keyword evidence="4" id="KW-0808">Transferase</keyword>
<evidence type="ECO:0000256" key="2">
    <source>
        <dbReference type="ARBA" id="ARBA00010566"/>
    </source>
</evidence>
<keyword evidence="7" id="KW-1185">Reference proteome</keyword>